<keyword evidence="2" id="KW-1133">Transmembrane helix</keyword>
<dbReference type="AlphaFoldDB" id="A0A835YVC1"/>
<name>A0A835YVC1_9STRA</name>
<keyword evidence="4" id="KW-1185">Reference proteome</keyword>
<dbReference type="Proteomes" id="UP000664859">
    <property type="component" value="Unassembled WGS sequence"/>
</dbReference>
<sequence length="757" mass="81591">MAHSAVLDRRDSTTAQLLLSFSADDAVCEHDTPIQIPFECFLKFLRKSNGLQQCISFILRQMRSLPLSVGPQIEMAAGIAAALQEPRQLQSDLSSWEGDETPSEVSPSQSSTSASCASSFDLSGFSQLLALRCYNCSAPFATSVLSYSCPCCAEDVCAGCSKARVRLEGNSYLGSHRVCLRCAALAVVCDPQGLGGVAAIPIISRENQLRLRQCRASRQSSTWGSADESSCQQAASTSAYDSSTSFEGGYSSAGGCPSHGERDAGTLARQRYHYYAALRDVRHRNRRPSLSNISDTATEAHTEKAMDIAGVQFPDVDACPSAPVATAASPRRSGKRHRSTSERHAHSPGGPRLTRCAASDALQVPVSWSWERMMRLSFFCCVAAVAGQIVFGIGGALLPGARLRVVTANHPQGTAGAAEGELLSAAVERGDGVLCSPHYLLLHRNGNLALYAGTLSSSSSSSALPPPLAADSAQQAVWAVDAARRRRRCGAALWLWLQQRIGRRRAAGSSSSSGDCEACALRLSCGGRLELSDGARTLWRSRGDRWGWWWGTRSRCAYAAALSAEGAVVVAAEGGREVWRAGQRRGAKHGASTLTKRSTRQREEVAATLIAYNLVALPQLGLGCGSARRGYVHMMGDELVRAVNFKLNKLPLPVTWTDEAIRDELLGRSACAVMLYKAVDAQTRCERMHSDMRYLLLCIAMVGEAAARGDGDEIDASFMKELLKAVPDRMRARGARLNKKNMGVIMDLYDELKEERL</sequence>
<dbReference type="Gene3D" id="3.30.40.10">
    <property type="entry name" value="Zinc/RING finger domain, C3HC4 (zinc finger)"/>
    <property type="match status" value="1"/>
</dbReference>
<dbReference type="CDD" id="cd00065">
    <property type="entry name" value="FYVE_like_SF"/>
    <property type="match status" value="1"/>
</dbReference>
<evidence type="ECO:0000256" key="2">
    <source>
        <dbReference type="SAM" id="Phobius"/>
    </source>
</evidence>
<accession>A0A835YVC1</accession>
<comment type="caution">
    <text evidence="3">The sequence shown here is derived from an EMBL/GenBank/DDBJ whole genome shotgun (WGS) entry which is preliminary data.</text>
</comment>
<dbReference type="EMBL" id="JAFCMP010000257">
    <property type="protein sequence ID" value="KAG5182206.1"/>
    <property type="molecule type" value="Genomic_DNA"/>
</dbReference>
<gene>
    <name evidence="3" type="ORF">JKP88DRAFT_245658</name>
</gene>
<evidence type="ECO:0000256" key="1">
    <source>
        <dbReference type="SAM" id="MobiDB-lite"/>
    </source>
</evidence>
<feature type="compositionally biased region" description="Low complexity" evidence="1">
    <location>
        <begin position="103"/>
        <end position="114"/>
    </location>
</feature>
<evidence type="ECO:0000313" key="4">
    <source>
        <dbReference type="Proteomes" id="UP000664859"/>
    </source>
</evidence>
<evidence type="ECO:0000313" key="3">
    <source>
        <dbReference type="EMBL" id="KAG5182206.1"/>
    </source>
</evidence>
<dbReference type="SUPFAM" id="SSF57903">
    <property type="entry name" value="FYVE/PHD zinc finger"/>
    <property type="match status" value="1"/>
</dbReference>
<feature type="region of interest" description="Disordered" evidence="1">
    <location>
        <begin position="91"/>
        <end position="114"/>
    </location>
</feature>
<reference evidence="3" key="1">
    <citation type="submission" date="2021-02" db="EMBL/GenBank/DDBJ databases">
        <title>First Annotated Genome of the Yellow-green Alga Tribonema minus.</title>
        <authorList>
            <person name="Mahan K.M."/>
        </authorList>
    </citation>
    <scope>NUCLEOTIDE SEQUENCE</scope>
    <source>
        <strain evidence="3">UTEX B ZZ1240</strain>
    </source>
</reference>
<keyword evidence="2" id="KW-0812">Transmembrane</keyword>
<dbReference type="InterPro" id="IPR013083">
    <property type="entry name" value="Znf_RING/FYVE/PHD"/>
</dbReference>
<dbReference type="InterPro" id="IPR011011">
    <property type="entry name" value="Znf_FYVE_PHD"/>
</dbReference>
<protein>
    <submittedName>
        <fullName evidence="3">Uncharacterized protein</fullName>
    </submittedName>
</protein>
<feature type="transmembrane region" description="Helical" evidence="2">
    <location>
        <begin position="376"/>
        <end position="398"/>
    </location>
</feature>
<proteinExistence type="predicted"/>
<organism evidence="3 4">
    <name type="scientific">Tribonema minus</name>
    <dbReference type="NCBI Taxonomy" id="303371"/>
    <lineage>
        <taxon>Eukaryota</taxon>
        <taxon>Sar</taxon>
        <taxon>Stramenopiles</taxon>
        <taxon>Ochrophyta</taxon>
        <taxon>PX clade</taxon>
        <taxon>Xanthophyceae</taxon>
        <taxon>Tribonematales</taxon>
        <taxon>Tribonemataceae</taxon>
        <taxon>Tribonema</taxon>
    </lineage>
</organism>
<feature type="region of interest" description="Disordered" evidence="1">
    <location>
        <begin position="321"/>
        <end position="354"/>
    </location>
</feature>
<keyword evidence="2" id="KW-0472">Membrane</keyword>